<evidence type="ECO:0000256" key="5">
    <source>
        <dbReference type="ARBA" id="ARBA00022801"/>
    </source>
</evidence>
<dbReference type="InterPro" id="IPR032282">
    <property type="entry name" value="HAGH_C"/>
</dbReference>
<comment type="subunit">
    <text evidence="7">Monomer.</text>
</comment>
<feature type="binding site" evidence="7">
    <location>
        <position position="126"/>
    </location>
    <ligand>
        <name>Zn(2+)</name>
        <dbReference type="ChEBI" id="CHEBI:29105"/>
        <label>2</label>
    </ligand>
</feature>
<feature type="binding site" evidence="7">
    <location>
        <position position="164"/>
    </location>
    <ligand>
        <name>Zn(2+)</name>
        <dbReference type="ChEBI" id="CHEBI:29105"/>
        <label>2</label>
    </ligand>
</feature>
<dbReference type="Proteomes" id="UP000295537">
    <property type="component" value="Unassembled WGS sequence"/>
</dbReference>
<dbReference type="Gene3D" id="3.60.15.10">
    <property type="entry name" value="Ribonuclease Z/Hydroxyacylglutathione hydrolase-like"/>
    <property type="match status" value="1"/>
</dbReference>
<feature type="binding site" evidence="7">
    <location>
        <position position="126"/>
    </location>
    <ligand>
        <name>Zn(2+)</name>
        <dbReference type="ChEBI" id="CHEBI:29105"/>
        <label>1</label>
    </ligand>
</feature>
<gene>
    <name evidence="7" type="primary">gloB</name>
    <name evidence="9" type="ORF">EV693_10482</name>
</gene>
<dbReference type="PANTHER" id="PTHR43705">
    <property type="entry name" value="HYDROXYACYLGLUTATHIONE HYDROLASE"/>
    <property type="match status" value="1"/>
</dbReference>
<dbReference type="GO" id="GO:0004416">
    <property type="term" value="F:hydroxyacylglutathione hydrolase activity"/>
    <property type="evidence" value="ECO:0007669"/>
    <property type="project" value="UniProtKB-UniRule"/>
</dbReference>
<dbReference type="InterPro" id="IPR036866">
    <property type="entry name" value="RibonucZ/Hydroxyglut_hydro"/>
</dbReference>
<feature type="binding site" evidence="7">
    <location>
        <position position="108"/>
    </location>
    <ligand>
        <name>Zn(2+)</name>
        <dbReference type="ChEBI" id="CHEBI:29105"/>
        <label>1</label>
    </ligand>
</feature>
<dbReference type="UniPathway" id="UPA00619">
    <property type="reaction ID" value="UER00676"/>
</dbReference>
<dbReference type="GO" id="GO:0046872">
    <property type="term" value="F:metal ion binding"/>
    <property type="evidence" value="ECO:0007669"/>
    <property type="project" value="UniProtKB-KW"/>
</dbReference>
<dbReference type="InterPro" id="IPR017782">
    <property type="entry name" value="Hydroxyacylglutathione_Hdrlase"/>
</dbReference>
<feature type="binding site" evidence="7">
    <location>
        <position position="57"/>
    </location>
    <ligand>
        <name>Zn(2+)</name>
        <dbReference type="ChEBI" id="CHEBI:29105"/>
        <label>2</label>
    </ligand>
</feature>
<keyword evidence="5 7" id="KW-0378">Hydrolase</keyword>
<evidence type="ECO:0000259" key="8">
    <source>
        <dbReference type="SMART" id="SM00849"/>
    </source>
</evidence>
<comment type="function">
    <text evidence="7">Thiolesterase that catalyzes the hydrolysis of S-D-lactoyl-glutathione to form glutathione and D-lactic acid.</text>
</comment>
<accession>A0A4R2NA39</accession>
<keyword evidence="4 7" id="KW-0479">Metal-binding</keyword>
<dbReference type="NCBIfam" id="TIGR03413">
    <property type="entry name" value="GSH_gloB"/>
    <property type="match status" value="1"/>
</dbReference>
<evidence type="ECO:0000256" key="1">
    <source>
        <dbReference type="ARBA" id="ARBA00001623"/>
    </source>
</evidence>
<name>A0A4R2NA39_9PAST</name>
<evidence type="ECO:0000256" key="6">
    <source>
        <dbReference type="ARBA" id="ARBA00022833"/>
    </source>
</evidence>
<keyword evidence="6 7" id="KW-0862">Zinc</keyword>
<keyword evidence="10" id="KW-1185">Reference proteome</keyword>
<feature type="binding site" evidence="7">
    <location>
        <position position="54"/>
    </location>
    <ligand>
        <name>Zn(2+)</name>
        <dbReference type="ChEBI" id="CHEBI:29105"/>
        <label>1</label>
    </ligand>
</feature>
<organism evidence="9 10">
    <name type="scientific">Nicoletella semolina</name>
    <dbReference type="NCBI Taxonomy" id="271160"/>
    <lineage>
        <taxon>Bacteria</taxon>
        <taxon>Pseudomonadati</taxon>
        <taxon>Pseudomonadota</taxon>
        <taxon>Gammaproteobacteria</taxon>
        <taxon>Pasteurellales</taxon>
        <taxon>Pasteurellaceae</taxon>
        <taxon>Nicoletella</taxon>
    </lineage>
</organism>
<dbReference type="HAMAP" id="MF_01374">
    <property type="entry name" value="Glyoxalase_2"/>
    <property type="match status" value="1"/>
</dbReference>
<feature type="binding site" evidence="7">
    <location>
        <position position="52"/>
    </location>
    <ligand>
        <name>Zn(2+)</name>
        <dbReference type="ChEBI" id="CHEBI:29105"/>
        <label>1</label>
    </ligand>
</feature>
<comment type="caution">
    <text evidence="9">The sequence shown here is derived from an EMBL/GenBank/DDBJ whole genome shotgun (WGS) entry which is preliminary data.</text>
</comment>
<dbReference type="RefSeq" id="WP_132501090.1">
    <property type="nucleotide sequence ID" value="NZ_LVXA01000001.1"/>
</dbReference>
<dbReference type="SUPFAM" id="SSF56281">
    <property type="entry name" value="Metallo-hydrolase/oxidoreductase"/>
    <property type="match status" value="1"/>
</dbReference>
<dbReference type="EC" id="3.1.2.6" evidence="7"/>
<evidence type="ECO:0000256" key="2">
    <source>
        <dbReference type="ARBA" id="ARBA00004963"/>
    </source>
</evidence>
<evidence type="ECO:0000313" key="10">
    <source>
        <dbReference type="Proteomes" id="UP000295537"/>
    </source>
</evidence>
<evidence type="ECO:0000256" key="4">
    <source>
        <dbReference type="ARBA" id="ARBA00022723"/>
    </source>
</evidence>
<dbReference type="InterPro" id="IPR050110">
    <property type="entry name" value="Glyoxalase_II_hydrolase"/>
</dbReference>
<feature type="binding site" evidence="7">
    <location>
        <position position="56"/>
    </location>
    <ligand>
        <name>Zn(2+)</name>
        <dbReference type="ChEBI" id="CHEBI:29105"/>
        <label>2</label>
    </ligand>
</feature>
<evidence type="ECO:0000256" key="7">
    <source>
        <dbReference type="HAMAP-Rule" id="MF_01374"/>
    </source>
</evidence>
<reference evidence="9 10" key="1">
    <citation type="submission" date="2019-03" db="EMBL/GenBank/DDBJ databases">
        <title>Genomic Encyclopedia of Type Strains, Phase IV (KMG-IV): sequencing the most valuable type-strain genomes for metagenomic binning, comparative biology and taxonomic classification.</title>
        <authorList>
            <person name="Goeker M."/>
        </authorList>
    </citation>
    <scope>NUCLEOTIDE SEQUENCE [LARGE SCALE GENOMIC DNA]</scope>
    <source>
        <strain evidence="9 10">DSM 16380</strain>
    </source>
</reference>
<proteinExistence type="inferred from homology"/>
<dbReference type="AlphaFoldDB" id="A0A4R2NA39"/>
<dbReference type="CDD" id="cd07723">
    <property type="entry name" value="hydroxyacylglutathione_hydrolase_MBL-fold"/>
    <property type="match status" value="1"/>
</dbReference>
<dbReference type="OrthoDB" id="9802248at2"/>
<dbReference type="InterPro" id="IPR035680">
    <property type="entry name" value="Clx_II_MBL"/>
</dbReference>
<evidence type="ECO:0000256" key="3">
    <source>
        <dbReference type="ARBA" id="ARBA00006759"/>
    </source>
</evidence>
<evidence type="ECO:0000313" key="9">
    <source>
        <dbReference type="EMBL" id="TCP17852.1"/>
    </source>
</evidence>
<feature type="domain" description="Metallo-beta-lactamase" evidence="8">
    <location>
        <begin position="11"/>
        <end position="164"/>
    </location>
</feature>
<dbReference type="PANTHER" id="PTHR43705:SF1">
    <property type="entry name" value="HYDROXYACYLGLUTATHIONE HYDROLASE GLOB"/>
    <property type="match status" value="1"/>
</dbReference>
<comment type="similarity">
    <text evidence="3 7">Belongs to the metallo-beta-lactamase superfamily. Glyoxalase II family.</text>
</comment>
<dbReference type="Pfam" id="PF00753">
    <property type="entry name" value="Lactamase_B"/>
    <property type="match status" value="1"/>
</dbReference>
<sequence length="234" mass="26137">MYIFPIPARSDNYIWIISHPQGVVVVDPSEAKPVLAYLAKNSQKPTAILLTHNHHDHTDGVADIIAHYPDLPVYGPLEAAAFITQQVEPDQLFSLFGLSVKVIKSAGHTAGHISYLLDNQHLFCGDALFSAGCGRVFTGDYVAQFETLARFGELDDRTIVYPAHEYTQHNLRFALKVLPSSCLLLEHQERVDILRAENCPTLPTTIGLEKQINPFMQAVSLAEFIALRQQRDEF</sequence>
<protein>
    <recommendedName>
        <fullName evidence="7">Hydroxyacylglutathione hydrolase</fullName>
        <ecNumber evidence="7">3.1.2.6</ecNumber>
    </recommendedName>
    <alternativeName>
        <fullName evidence="7">Glyoxalase II</fullName>
        <shortName evidence="7">Glx II</shortName>
    </alternativeName>
</protein>
<dbReference type="SMART" id="SM00849">
    <property type="entry name" value="Lactamase_B"/>
    <property type="match status" value="1"/>
</dbReference>
<comment type="catalytic activity">
    <reaction evidence="1 7">
        <text>an S-(2-hydroxyacyl)glutathione + H2O = a 2-hydroxy carboxylate + glutathione + H(+)</text>
        <dbReference type="Rhea" id="RHEA:21864"/>
        <dbReference type="ChEBI" id="CHEBI:15377"/>
        <dbReference type="ChEBI" id="CHEBI:15378"/>
        <dbReference type="ChEBI" id="CHEBI:57925"/>
        <dbReference type="ChEBI" id="CHEBI:58896"/>
        <dbReference type="ChEBI" id="CHEBI:71261"/>
        <dbReference type="EC" id="3.1.2.6"/>
    </reaction>
</comment>
<comment type="pathway">
    <text evidence="2 7">Secondary metabolite metabolism; methylglyoxal degradation; (R)-lactate from methylglyoxal: step 2/2.</text>
</comment>
<dbReference type="InterPro" id="IPR001279">
    <property type="entry name" value="Metallo-B-lactamas"/>
</dbReference>
<comment type="cofactor">
    <cofactor evidence="7">
        <name>Zn(2+)</name>
        <dbReference type="ChEBI" id="CHEBI:29105"/>
    </cofactor>
    <text evidence="7">Binds 2 Zn(2+) ions per subunit.</text>
</comment>
<dbReference type="GO" id="GO:0019243">
    <property type="term" value="P:methylglyoxal catabolic process to D-lactate via S-lactoyl-glutathione"/>
    <property type="evidence" value="ECO:0007669"/>
    <property type="project" value="UniProtKB-UniRule"/>
</dbReference>
<dbReference type="Pfam" id="PF16123">
    <property type="entry name" value="HAGH_C"/>
    <property type="match status" value="1"/>
</dbReference>
<dbReference type="EMBL" id="SLXJ01000004">
    <property type="protein sequence ID" value="TCP17852.1"/>
    <property type="molecule type" value="Genomic_DNA"/>
</dbReference>